<organism evidence="8 9">
    <name type="scientific">Escallonia herrerae</name>
    <dbReference type="NCBI Taxonomy" id="1293975"/>
    <lineage>
        <taxon>Eukaryota</taxon>
        <taxon>Viridiplantae</taxon>
        <taxon>Streptophyta</taxon>
        <taxon>Embryophyta</taxon>
        <taxon>Tracheophyta</taxon>
        <taxon>Spermatophyta</taxon>
        <taxon>Magnoliopsida</taxon>
        <taxon>eudicotyledons</taxon>
        <taxon>Gunneridae</taxon>
        <taxon>Pentapetalae</taxon>
        <taxon>asterids</taxon>
        <taxon>campanulids</taxon>
        <taxon>Escalloniales</taxon>
        <taxon>Escalloniaceae</taxon>
        <taxon>Escallonia</taxon>
    </lineage>
</organism>
<dbReference type="AlphaFoldDB" id="A0AA89AJI9"/>
<keyword evidence="4" id="KW-0255">Endonuclease</keyword>
<dbReference type="GO" id="GO:0003964">
    <property type="term" value="F:RNA-directed DNA polymerase activity"/>
    <property type="evidence" value="ECO:0007669"/>
    <property type="project" value="UniProtKB-KW"/>
</dbReference>
<keyword evidence="9" id="KW-1185">Reference proteome</keyword>
<dbReference type="InterPro" id="IPR043502">
    <property type="entry name" value="DNA/RNA_pol_sf"/>
</dbReference>
<name>A0AA89AJI9_9ASTE</name>
<dbReference type="PANTHER" id="PTHR34072:SF41">
    <property type="entry name" value="REVERSE TRANSCRIPTASE_RETROTRANSPOSON-DERIVED PROTEIN RNASE H-LIKE DOMAIN-CONTAINING PROTEIN"/>
    <property type="match status" value="1"/>
</dbReference>
<dbReference type="GO" id="GO:0016787">
    <property type="term" value="F:hydrolase activity"/>
    <property type="evidence" value="ECO:0007669"/>
    <property type="project" value="UniProtKB-KW"/>
</dbReference>
<keyword evidence="5" id="KW-0378">Hydrolase</keyword>
<protein>
    <recommendedName>
        <fullName evidence="7">Reverse transcriptase RNase H-like domain-containing protein</fullName>
    </recommendedName>
</protein>
<evidence type="ECO:0000256" key="2">
    <source>
        <dbReference type="ARBA" id="ARBA00022695"/>
    </source>
</evidence>
<dbReference type="Pfam" id="PF17917">
    <property type="entry name" value="RT_RNaseH"/>
    <property type="match status" value="1"/>
</dbReference>
<dbReference type="CDD" id="cd09274">
    <property type="entry name" value="RNase_HI_RT_Ty3"/>
    <property type="match status" value="1"/>
</dbReference>
<evidence type="ECO:0000313" key="9">
    <source>
        <dbReference type="Proteomes" id="UP001188597"/>
    </source>
</evidence>
<dbReference type="SUPFAM" id="SSF56672">
    <property type="entry name" value="DNA/RNA polymerases"/>
    <property type="match status" value="1"/>
</dbReference>
<sequence>MVARSQGVKCQTKVGAIKAAGRQTLPPNRRVELGSKPSLMLAPAKKCNVGNNLALNQGIHQQRSKQTHKIMKRKMPSGPFLSVHTDASDFALGGVLMQECYPVAYESRKLNEAERRYTIHEKELLTVVHCLRVWRHYLLGFSFIVWTDNIAVSHFLSQSKLTSKQTRWQELLAEFNFMLEYRAGSTNSVADTLSRRAELDQVALMTMNAIVRADNRVAINIEKKIRKALTRDPVPNNC</sequence>
<comment type="caution">
    <text evidence="8">The sequence shown here is derived from an EMBL/GenBank/DDBJ whole genome shotgun (WGS) entry which is preliminary data.</text>
</comment>
<evidence type="ECO:0000256" key="1">
    <source>
        <dbReference type="ARBA" id="ARBA00022679"/>
    </source>
</evidence>
<evidence type="ECO:0000256" key="4">
    <source>
        <dbReference type="ARBA" id="ARBA00022759"/>
    </source>
</evidence>
<dbReference type="PANTHER" id="PTHR34072">
    <property type="entry name" value="ENZYMATIC POLYPROTEIN-RELATED"/>
    <property type="match status" value="1"/>
</dbReference>
<dbReference type="GO" id="GO:0004519">
    <property type="term" value="F:endonuclease activity"/>
    <property type="evidence" value="ECO:0007669"/>
    <property type="project" value="UniProtKB-KW"/>
</dbReference>
<evidence type="ECO:0000256" key="5">
    <source>
        <dbReference type="ARBA" id="ARBA00022801"/>
    </source>
</evidence>
<dbReference type="Proteomes" id="UP001188597">
    <property type="component" value="Unassembled WGS sequence"/>
</dbReference>
<dbReference type="EMBL" id="JAVXUP010002024">
    <property type="protein sequence ID" value="KAK3006209.1"/>
    <property type="molecule type" value="Genomic_DNA"/>
</dbReference>
<evidence type="ECO:0000256" key="3">
    <source>
        <dbReference type="ARBA" id="ARBA00022722"/>
    </source>
</evidence>
<evidence type="ECO:0000259" key="7">
    <source>
        <dbReference type="Pfam" id="PF17917"/>
    </source>
</evidence>
<proteinExistence type="predicted"/>
<keyword evidence="3" id="KW-0540">Nuclease</keyword>
<gene>
    <name evidence="8" type="ORF">RJ639_017450</name>
</gene>
<keyword evidence="6" id="KW-0695">RNA-directed DNA polymerase</keyword>
<keyword evidence="2" id="KW-0548">Nucleotidyltransferase</keyword>
<reference evidence="8" key="1">
    <citation type="submission" date="2022-12" db="EMBL/GenBank/DDBJ databases">
        <title>Draft genome assemblies for two species of Escallonia (Escalloniales).</title>
        <authorList>
            <person name="Chanderbali A."/>
            <person name="Dervinis C."/>
            <person name="Anghel I."/>
            <person name="Soltis D."/>
            <person name="Soltis P."/>
            <person name="Zapata F."/>
        </authorList>
    </citation>
    <scope>NUCLEOTIDE SEQUENCE</scope>
    <source>
        <strain evidence="8">UCBG64.0493</strain>
        <tissue evidence="8">Leaf</tissue>
    </source>
</reference>
<accession>A0AA89AJI9</accession>
<evidence type="ECO:0000256" key="6">
    <source>
        <dbReference type="ARBA" id="ARBA00022918"/>
    </source>
</evidence>
<evidence type="ECO:0000313" key="8">
    <source>
        <dbReference type="EMBL" id="KAK3006209.1"/>
    </source>
</evidence>
<keyword evidence="1" id="KW-0808">Transferase</keyword>
<dbReference type="InterPro" id="IPR041373">
    <property type="entry name" value="RT_RNaseH"/>
</dbReference>
<feature type="domain" description="Reverse transcriptase RNase H-like" evidence="7">
    <location>
        <begin position="82"/>
        <end position="175"/>
    </location>
</feature>